<dbReference type="Proteomes" id="UP000257109">
    <property type="component" value="Unassembled WGS sequence"/>
</dbReference>
<evidence type="ECO:0000313" key="1">
    <source>
        <dbReference type="EMBL" id="RDY03024.1"/>
    </source>
</evidence>
<proteinExistence type="predicted"/>
<comment type="caution">
    <text evidence="1">The sequence shown here is derived from an EMBL/GenBank/DDBJ whole genome shotgun (WGS) entry which is preliminary data.</text>
</comment>
<organism evidence="1 2">
    <name type="scientific">Mucuna pruriens</name>
    <name type="common">Velvet bean</name>
    <name type="synonym">Dolichos pruriens</name>
    <dbReference type="NCBI Taxonomy" id="157652"/>
    <lineage>
        <taxon>Eukaryota</taxon>
        <taxon>Viridiplantae</taxon>
        <taxon>Streptophyta</taxon>
        <taxon>Embryophyta</taxon>
        <taxon>Tracheophyta</taxon>
        <taxon>Spermatophyta</taxon>
        <taxon>Magnoliopsida</taxon>
        <taxon>eudicotyledons</taxon>
        <taxon>Gunneridae</taxon>
        <taxon>Pentapetalae</taxon>
        <taxon>rosids</taxon>
        <taxon>fabids</taxon>
        <taxon>Fabales</taxon>
        <taxon>Fabaceae</taxon>
        <taxon>Papilionoideae</taxon>
        <taxon>50 kb inversion clade</taxon>
        <taxon>NPAAA clade</taxon>
        <taxon>indigoferoid/millettioid clade</taxon>
        <taxon>Phaseoleae</taxon>
        <taxon>Mucuna</taxon>
    </lineage>
</organism>
<reference evidence="1" key="1">
    <citation type="submission" date="2018-05" db="EMBL/GenBank/DDBJ databases">
        <title>Draft genome of Mucuna pruriens seed.</title>
        <authorList>
            <person name="Nnadi N.E."/>
            <person name="Vos R."/>
            <person name="Hasami M.H."/>
            <person name="Devisetty U.K."/>
            <person name="Aguiy J.C."/>
        </authorList>
    </citation>
    <scope>NUCLEOTIDE SEQUENCE [LARGE SCALE GENOMIC DNA]</scope>
    <source>
        <strain evidence="1">JCA_2017</strain>
    </source>
</reference>
<dbReference type="EMBL" id="QJKJ01002405">
    <property type="protein sequence ID" value="RDY03024.1"/>
    <property type="molecule type" value="Genomic_DNA"/>
</dbReference>
<name>A0A371HJW4_MUCPR</name>
<evidence type="ECO:0000313" key="2">
    <source>
        <dbReference type="Proteomes" id="UP000257109"/>
    </source>
</evidence>
<protein>
    <submittedName>
        <fullName evidence="1">Uncharacterized protein</fullName>
    </submittedName>
</protein>
<keyword evidence="2" id="KW-1185">Reference proteome</keyword>
<dbReference type="AlphaFoldDB" id="A0A371HJW4"/>
<sequence>MRTESDQIVSFSASSDAGRVIIGIGVGLGARSLEDPGIHRGLAGLWASVGPGAAVPRGVKCGAGALAGHHALLAYGAHGVEVTHAPCVAAFPRSLERGDGDGQVVTVHQAHVVEVLLVAQGELRQGGRWGTAYAVAEEGPTAVASGAAPAAGGVEGAAVAAPEAPRPESWELECVGFVWWELEASAGKNGLSCTGLDPGPHWM</sequence>
<accession>A0A371HJW4</accession>
<feature type="non-terminal residue" evidence="1">
    <location>
        <position position="1"/>
    </location>
</feature>
<gene>
    <name evidence="1" type="ORF">CR513_13447</name>
</gene>